<proteinExistence type="predicted"/>
<evidence type="ECO:0000313" key="1">
    <source>
        <dbReference type="EMBL" id="GLC87858.1"/>
    </source>
</evidence>
<sequence>MKYTSIIGKIALAGTIALGTIGTVSVVELSQPIKAEAAMLDYQANINSSSASTLVHNFQFTVDSSASHYGRTASWYIKDANSNVRLSGQSSINVGVSGNSGEFIWSTSLINTNISALPAGNYSILYIYNAGGTEFRATAYFSK</sequence>
<accession>A0ABQ5NIB4</accession>
<protein>
    <recommendedName>
        <fullName evidence="3">DUF5626 domain-containing protein</fullName>
    </recommendedName>
</protein>
<dbReference type="RefSeq" id="WP_264987573.1">
    <property type="nucleotide sequence ID" value="NZ_BRZA01000001.1"/>
</dbReference>
<name>A0ABQ5NIB4_9BACI</name>
<evidence type="ECO:0008006" key="3">
    <source>
        <dbReference type="Google" id="ProtNLM"/>
    </source>
</evidence>
<evidence type="ECO:0000313" key="2">
    <source>
        <dbReference type="Proteomes" id="UP001065593"/>
    </source>
</evidence>
<keyword evidence="2" id="KW-1185">Reference proteome</keyword>
<dbReference type="EMBL" id="BRZA01000001">
    <property type="protein sequence ID" value="GLC87858.1"/>
    <property type="molecule type" value="Genomic_DNA"/>
</dbReference>
<dbReference type="Proteomes" id="UP001065593">
    <property type="component" value="Unassembled WGS sequence"/>
</dbReference>
<comment type="caution">
    <text evidence="1">The sequence shown here is derived from an EMBL/GenBank/DDBJ whole genome shotgun (WGS) entry which is preliminary data.</text>
</comment>
<gene>
    <name evidence="1" type="ORF">LYSBPC_09850</name>
</gene>
<organism evidence="1 2">
    <name type="scientific">Lysinibacillus piscis</name>
    <dbReference type="NCBI Taxonomy" id="2518931"/>
    <lineage>
        <taxon>Bacteria</taxon>
        <taxon>Bacillati</taxon>
        <taxon>Bacillota</taxon>
        <taxon>Bacilli</taxon>
        <taxon>Bacillales</taxon>
        <taxon>Bacillaceae</taxon>
        <taxon>Lysinibacillus</taxon>
    </lineage>
</organism>
<reference evidence="1" key="1">
    <citation type="submission" date="2022-08" db="EMBL/GenBank/DDBJ databases">
        <title>Draft genome sequence of Lysinibacillus sp. strain KH24.</title>
        <authorList>
            <person name="Kanbe H."/>
            <person name="Itoh H."/>
        </authorList>
    </citation>
    <scope>NUCLEOTIDE SEQUENCE</scope>
    <source>
        <strain evidence="1">KH24</strain>
    </source>
</reference>